<dbReference type="EC" id="1.5.1.1" evidence="16"/>
<evidence type="ECO:0000256" key="11">
    <source>
        <dbReference type="ARBA" id="ARBA00093250"/>
    </source>
</evidence>
<evidence type="ECO:0000256" key="3">
    <source>
        <dbReference type="ARBA" id="ARBA00015173"/>
    </source>
</evidence>
<evidence type="ECO:0000256" key="2">
    <source>
        <dbReference type="ARBA" id="ARBA00012883"/>
    </source>
</evidence>
<comment type="similarity">
    <text evidence="1">Belongs to the ornithine cyclodeaminase/mu-crystallin family.</text>
</comment>
<name>T1IW72_STRMM</name>
<comment type="catalytic activity">
    <reaction evidence="8">
        <text>(3R)-1,4-thiomorpholine-3-carboxylate + NAD(+) = 3,4-dehydrothiomorpholine-3-carboxylate + NADH + 2 H(+)</text>
        <dbReference type="Rhea" id="RHEA:12504"/>
        <dbReference type="ChEBI" id="CHEBI:15378"/>
        <dbReference type="ChEBI" id="CHEBI:57540"/>
        <dbReference type="ChEBI" id="CHEBI:57945"/>
        <dbReference type="ChEBI" id="CHEBI:58517"/>
        <dbReference type="ChEBI" id="CHEBI:176873"/>
        <dbReference type="EC" id="1.5.1.25"/>
    </reaction>
    <physiologicalReaction direction="right-to-left" evidence="8">
        <dbReference type="Rhea" id="RHEA:12506"/>
    </physiologicalReaction>
</comment>
<dbReference type="HOGENOM" id="CLU_042088_1_1_1"/>
<sequence length="324" mass="35465">MAQTTSAVDILDSETVDKLLQWKELIPALEVAMTNFSNGAVVQPVRITVPIEKHNGIMMLMPCYTKHEDILATKIFTAYENNADKGLPIHQGLVFLFDAETGVQKAIMDAEHITAKRTAAATAVAIKAVVAKEPRILAILGAGVQAKSHFEVLTYLYKFNKIRIWNRTRENAEKLVAEIKANGYEAEVSTTAEEATKNADLIVTTTASHTPILKANWVTPGAVVAVIGANRPTQQEVDPVLMKISAVYVDSIEAALRESGDIILNDVKIAGEIGELLSGKKKVPRDKTVIIKTLGMAVEDAVSAKLVYDNFLKMKNDEEQSYYN</sequence>
<dbReference type="PANTHER" id="PTHR13812">
    <property type="entry name" value="KETIMINE REDUCTASE MU-CRYSTALLIN"/>
    <property type="match status" value="1"/>
</dbReference>
<dbReference type="Gene3D" id="3.40.50.720">
    <property type="entry name" value="NAD(P)-binding Rossmann-like Domain"/>
    <property type="match status" value="1"/>
</dbReference>
<evidence type="ECO:0000256" key="1">
    <source>
        <dbReference type="ARBA" id="ARBA00008903"/>
    </source>
</evidence>
<dbReference type="GO" id="GO:0005737">
    <property type="term" value="C:cytoplasm"/>
    <property type="evidence" value="ECO:0007669"/>
    <property type="project" value="TreeGrafter"/>
</dbReference>
<dbReference type="GO" id="GO:0042562">
    <property type="term" value="F:hormone binding"/>
    <property type="evidence" value="ECO:0007669"/>
    <property type="project" value="TreeGrafter"/>
</dbReference>
<dbReference type="Gene3D" id="3.30.1780.10">
    <property type="entry name" value="ornithine cyclodeaminase, domain 1"/>
    <property type="match status" value="1"/>
</dbReference>
<dbReference type="PIRSF" id="PIRSF001439">
    <property type="entry name" value="CryM"/>
    <property type="match status" value="1"/>
</dbReference>
<evidence type="ECO:0000256" key="15">
    <source>
        <dbReference type="ARBA" id="ARBA00093567"/>
    </source>
</evidence>
<dbReference type="InterPro" id="IPR023401">
    <property type="entry name" value="ODC_N"/>
</dbReference>
<evidence type="ECO:0000256" key="10">
    <source>
        <dbReference type="ARBA" id="ARBA00093248"/>
    </source>
</evidence>
<comment type="catalytic activity">
    <reaction evidence="12">
        <text>(3R)-1,4-thiomorpholine-3-carboxylate + NADP(+) = 3,4-dehydrothiomorpholine-3-carboxylate + NADPH + 2 H(+)</text>
        <dbReference type="Rhea" id="RHEA:12500"/>
        <dbReference type="ChEBI" id="CHEBI:15378"/>
        <dbReference type="ChEBI" id="CHEBI:57783"/>
        <dbReference type="ChEBI" id="CHEBI:58349"/>
        <dbReference type="ChEBI" id="CHEBI:58517"/>
        <dbReference type="ChEBI" id="CHEBI:176873"/>
        <dbReference type="EC" id="1.5.1.25"/>
    </reaction>
    <physiologicalReaction direction="right-to-left" evidence="12">
        <dbReference type="Rhea" id="RHEA:12502"/>
    </physiologicalReaction>
</comment>
<evidence type="ECO:0000313" key="18">
    <source>
        <dbReference type="EnsemblMetazoa" id="SMAR005435-PA"/>
    </source>
</evidence>
<dbReference type="GO" id="GO:0047127">
    <property type="term" value="F:thiomorpholine-carboxylate dehydrogenase activity"/>
    <property type="evidence" value="ECO:0007669"/>
    <property type="project" value="UniProtKB-EC"/>
</dbReference>
<comment type="catalytic activity">
    <reaction evidence="9">
        <text>(S)-cystathionine ketimine + NADPH + 2 H(+) = (3R,5S)-2,3,5,6,7-pentahydro-1,4-thiazepine-3,5-dicarboxylate + NADP(+)</text>
        <dbReference type="Rhea" id="RHEA:68036"/>
        <dbReference type="ChEBI" id="CHEBI:15378"/>
        <dbReference type="ChEBI" id="CHEBI:57783"/>
        <dbReference type="ChEBI" id="CHEBI:58349"/>
        <dbReference type="ChEBI" id="CHEBI:176808"/>
        <dbReference type="ChEBI" id="CHEBI:176810"/>
    </reaction>
    <physiologicalReaction direction="left-to-right" evidence="9">
        <dbReference type="Rhea" id="RHEA:68037"/>
    </physiologicalReaction>
</comment>
<comment type="catalytic activity">
    <reaction evidence="11">
        <text>(S)-cystathionine ketimine + NADH + 2 H(+) = (3R,5S)-2,3,5,6,7-pentahydro-1,4-thiazepine-3,5-dicarboxylate + NAD(+)</text>
        <dbReference type="Rhea" id="RHEA:68032"/>
        <dbReference type="ChEBI" id="CHEBI:15378"/>
        <dbReference type="ChEBI" id="CHEBI:57540"/>
        <dbReference type="ChEBI" id="CHEBI:57945"/>
        <dbReference type="ChEBI" id="CHEBI:176808"/>
        <dbReference type="ChEBI" id="CHEBI:176810"/>
    </reaction>
    <physiologicalReaction direction="left-to-right" evidence="11">
        <dbReference type="Rhea" id="RHEA:68033"/>
    </physiologicalReaction>
</comment>
<organism evidence="18 19">
    <name type="scientific">Strigamia maritima</name>
    <name type="common">European centipede</name>
    <name type="synonym">Geophilus maritimus</name>
    <dbReference type="NCBI Taxonomy" id="126957"/>
    <lineage>
        <taxon>Eukaryota</taxon>
        <taxon>Metazoa</taxon>
        <taxon>Ecdysozoa</taxon>
        <taxon>Arthropoda</taxon>
        <taxon>Myriapoda</taxon>
        <taxon>Chilopoda</taxon>
        <taxon>Pleurostigmophora</taxon>
        <taxon>Geophilomorpha</taxon>
        <taxon>Linotaeniidae</taxon>
        <taxon>Strigamia</taxon>
    </lineage>
</organism>
<evidence type="ECO:0000256" key="5">
    <source>
        <dbReference type="ARBA" id="ARBA00093190"/>
    </source>
</evidence>
<dbReference type="InterPro" id="IPR003462">
    <property type="entry name" value="ODC_Mu_crystall"/>
</dbReference>
<dbReference type="GO" id="GO:0050241">
    <property type="term" value="F:pyrroline-2-carboxylate reductase activity"/>
    <property type="evidence" value="ECO:0007669"/>
    <property type="project" value="UniProtKB-EC"/>
</dbReference>
<dbReference type="PhylomeDB" id="T1IW72"/>
<dbReference type="FunFam" id="3.40.50.720:FF:000241">
    <property type="entry name" value="ketimine reductase mu-crystallin"/>
    <property type="match status" value="1"/>
</dbReference>
<evidence type="ECO:0000256" key="16">
    <source>
        <dbReference type="ARBA" id="ARBA00093598"/>
    </source>
</evidence>
<evidence type="ECO:0000256" key="12">
    <source>
        <dbReference type="ARBA" id="ARBA00093263"/>
    </source>
</evidence>
<accession>T1IW72</accession>
<comment type="catalytic activity">
    <reaction evidence="10">
        <text>(R)-lanthionine ketimine + NADPH + 2 H(+) = (3R,5R)-1,4-thiomorpholine-3,5-dicarboxylate + NADP(+)</text>
        <dbReference type="Rhea" id="RHEA:68040"/>
        <dbReference type="ChEBI" id="CHEBI:15378"/>
        <dbReference type="ChEBI" id="CHEBI:57783"/>
        <dbReference type="ChEBI" id="CHEBI:58349"/>
        <dbReference type="ChEBI" id="CHEBI:176891"/>
        <dbReference type="ChEBI" id="CHEBI:176892"/>
    </reaction>
    <physiologicalReaction direction="left-to-right" evidence="10">
        <dbReference type="Rhea" id="RHEA:68041"/>
    </physiologicalReaction>
</comment>
<evidence type="ECO:0000256" key="13">
    <source>
        <dbReference type="ARBA" id="ARBA00093264"/>
    </source>
</evidence>
<reference evidence="19" key="1">
    <citation type="submission" date="2011-05" db="EMBL/GenBank/DDBJ databases">
        <authorList>
            <person name="Richards S.R."/>
            <person name="Qu J."/>
            <person name="Jiang H."/>
            <person name="Jhangiani S.N."/>
            <person name="Agravi P."/>
            <person name="Goodspeed R."/>
            <person name="Gross S."/>
            <person name="Mandapat C."/>
            <person name="Jackson L."/>
            <person name="Mathew T."/>
            <person name="Pu L."/>
            <person name="Thornton R."/>
            <person name="Saada N."/>
            <person name="Wilczek-Boney K.B."/>
            <person name="Lee S."/>
            <person name="Kovar C."/>
            <person name="Wu Y."/>
            <person name="Scherer S.E."/>
            <person name="Worley K.C."/>
            <person name="Muzny D.M."/>
            <person name="Gibbs R."/>
        </authorList>
    </citation>
    <scope>NUCLEOTIDE SEQUENCE</scope>
    <source>
        <strain evidence="19">Brora</strain>
    </source>
</reference>
<dbReference type="Pfam" id="PF02423">
    <property type="entry name" value="OCD_Mu_crystall"/>
    <property type="match status" value="1"/>
</dbReference>
<comment type="catalytic activity">
    <reaction evidence="6">
        <text>Delta(2)-thiazoline-2-carboxylate + NADPH + 2 H(+) = L-thiazolidine-2-carboxylate + NADP(+)</text>
        <dbReference type="Rhea" id="RHEA:68072"/>
        <dbReference type="ChEBI" id="CHEBI:15378"/>
        <dbReference type="ChEBI" id="CHEBI:57783"/>
        <dbReference type="ChEBI" id="CHEBI:58349"/>
        <dbReference type="ChEBI" id="CHEBI:176895"/>
        <dbReference type="ChEBI" id="CHEBI:176896"/>
    </reaction>
    <physiologicalReaction direction="left-to-right" evidence="6">
        <dbReference type="Rhea" id="RHEA:68073"/>
    </physiologicalReaction>
</comment>
<dbReference type="Proteomes" id="UP000014500">
    <property type="component" value="Unassembled WGS sequence"/>
</dbReference>
<dbReference type="OMA" id="VKIVNVH"/>
<proteinExistence type="inferred from homology"/>
<dbReference type="InterPro" id="IPR036291">
    <property type="entry name" value="NAD(P)-bd_dom_sf"/>
</dbReference>
<dbReference type="PANTHER" id="PTHR13812:SF19">
    <property type="entry name" value="KETIMINE REDUCTASE MU-CRYSTALLIN"/>
    <property type="match status" value="1"/>
</dbReference>
<dbReference type="SUPFAM" id="SSF51735">
    <property type="entry name" value="NAD(P)-binding Rossmann-fold domains"/>
    <property type="match status" value="1"/>
</dbReference>
<comment type="subunit">
    <text evidence="15">Homodimer. Binds the thyroid hormone triiodothyronine (T3); T3 binding inhibits enzymatic activity.</text>
</comment>
<dbReference type="STRING" id="126957.T1IW72"/>
<reference evidence="18" key="2">
    <citation type="submission" date="2015-02" db="UniProtKB">
        <authorList>
            <consortium name="EnsemblMetazoa"/>
        </authorList>
    </citation>
    <scope>IDENTIFICATION</scope>
</reference>
<dbReference type="AlphaFoldDB" id="T1IW72"/>
<evidence type="ECO:0000256" key="4">
    <source>
        <dbReference type="ARBA" id="ARBA00033420"/>
    </source>
</evidence>
<protein>
    <recommendedName>
        <fullName evidence="3">Ketimine reductase mu-crystallin</fullName>
        <ecNumber evidence="16">1.5.1.1</ecNumber>
        <ecNumber evidence="2">1.5.1.25</ecNumber>
    </recommendedName>
    <alternativeName>
        <fullName evidence="17">1-piperideine-2-carboxylate/1-pyrroline-2-carboxylate reductase</fullName>
    </alternativeName>
    <alternativeName>
        <fullName evidence="4">NADP-regulated thyroid-hormone-binding protein</fullName>
    </alternativeName>
</protein>
<evidence type="ECO:0000313" key="19">
    <source>
        <dbReference type="Proteomes" id="UP000014500"/>
    </source>
</evidence>
<evidence type="ECO:0000256" key="6">
    <source>
        <dbReference type="ARBA" id="ARBA00093197"/>
    </source>
</evidence>
<dbReference type="EC" id="1.5.1.25" evidence="2"/>
<evidence type="ECO:0000256" key="14">
    <source>
        <dbReference type="ARBA" id="ARBA00093273"/>
    </source>
</evidence>
<comment type="catalytic activity">
    <reaction evidence="5">
        <text>L-pipecolate + NAD(+) = Delta(1)-piperideine-2-carboxylate + NADH + H(+)</text>
        <dbReference type="Rhea" id="RHEA:30807"/>
        <dbReference type="ChEBI" id="CHEBI:15378"/>
        <dbReference type="ChEBI" id="CHEBI:57540"/>
        <dbReference type="ChEBI" id="CHEBI:57945"/>
        <dbReference type="ChEBI" id="CHEBI:61185"/>
        <dbReference type="ChEBI" id="CHEBI:77631"/>
        <dbReference type="EC" id="1.5.1.1"/>
    </reaction>
    <physiologicalReaction direction="right-to-left" evidence="5">
        <dbReference type="Rhea" id="RHEA:30809"/>
    </physiologicalReaction>
</comment>
<dbReference type="EMBL" id="AFFK01019845">
    <property type="status" value="NOT_ANNOTATED_CDS"/>
    <property type="molecule type" value="Genomic_DNA"/>
</dbReference>
<evidence type="ECO:0000256" key="9">
    <source>
        <dbReference type="ARBA" id="ARBA00093227"/>
    </source>
</evidence>
<comment type="catalytic activity">
    <reaction evidence="13">
        <text>L-proline + NAD(+) = 1-pyrroline-2-carboxylate + NADH + H(+)</text>
        <dbReference type="Rhea" id="RHEA:20321"/>
        <dbReference type="ChEBI" id="CHEBI:15378"/>
        <dbReference type="ChEBI" id="CHEBI:39785"/>
        <dbReference type="ChEBI" id="CHEBI:57540"/>
        <dbReference type="ChEBI" id="CHEBI:57945"/>
        <dbReference type="ChEBI" id="CHEBI:60039"/>
        <dbReference type="EC" id="1.5.1.1"/>
    </reaction>
    <physiologicalReaction direction="right-to-left" evidence="13">
        <dbReference type="Rhea" id="RHEA:20323"/>
    </physiologicalReaction>
</comment>
<comment type="catalytic activity">
    <reaction evidence="14">
        <text>L-pipecolate + NADP(+) = Delta(1)-piperideine-2-carboxylate + NADPH + H(+)</text>
        <dbReference type="Rhea" id="RHEA:12524"/>
        <dbReference type="ChEBI" id="CHEBI:15378"/>
        <dbReference type="ChEBI" id="CHEBI:57783"/>
        <dbReference type="ChEBI" id="CHEBI:58349"/>
        <dbReference type="ChEBI" id="CHEBI:61185"/>
        <dbReference type="ChEBI" id="CHEBI:77631"/>
        <dbReference type="EC" id="1.5.1.1"/>
    </reaction>
    <physiologicalReaction direction="right-to-left" evidence="14">
        <dbReference type="Rhea" id="RHEA:12526"/>
    </physiologicalReaction>
</comment>
<dbReference type="eggNOG" id="KOG3007">
    <property type="taxonomic scope" value="Eukaryota"/>
</dbReference>
<dbReference type="EnsemblMetazoa" id="SMAR005435-RA">
    <property type="protein sequence ID" value="SMAR005435-PA"/>
    <property type="gene ID" value="SMAR005435"/>
</dbReference>
<evidence type="ECO:0000256" key="17">
    <source>
        <dbReference type="ARBA" id="ARBA00093650"/>
    </source>
</evidence>
<evidence type="ECO:0000256" key="7">
    <source>
        <dbReference type="ARBA" id="ARBA00093203"/>
    </source>
</evidence>
<evidence type="ECO:0000256" key="8">
    <source>
        <dbReference type="ARBA" id="ARBA00093226"/>
    </source>
</evidence>
<comment type="catalytic activity">
    <reaction evidence="7">
        <text>L-proline + NADP(+) = 1-pyrroline-2-carboxylate + NADPH + H(+)</text>
        <dbReference type="Rhea" id="RHEA:20317"/>
        <dbReference type="ChEBI" id="CHEBI:15378"/>
        <dbReference type="ChEBI" id="CHEBI:39785"/>
        <dbReference type="ChEBI" id="CHEBI:57783"/>
        <dbReference type="ChEBI" id="CHEBI:58349"/>
        <dbReference type="ChEBI" id="CHEBI:60039"/>
        <dbReference type="EC" id="1.5.1.1"/>
    </reaction>
    <physiologicalReaction direction="right-to-left" evidence="7">
        <dbReference type="Rhea" id="RHEA:20319"/>
    </physiologicalReaction>
</comment>
<keyword evidence="19" id="KW-1185">Reference proteome</keyword>